<keyword evidence="4" id="KW-0808">Transferase</keyword>
<dbReference type="EMBL" id="LDJR01000058">
    <property type="protein sequence ID" value="OAK67974.1"/>
    <property type="molecule type" value="Genomic_DNA"/>
</dbReference>
<dbReference type="InterPro" id="IPR001127">
    <property type="entry name" value="PTS_EIIA_1_perm"/>
</dbReference>
<dbReference type="GO" id="GO:0016301">
    <property type="term" value="F:kinase activity"/>
    <property type="evidence" value="ECO:0007669"/>
    <property type="project" value="UniProtKB-KW"/>
</dbReference>
<dbReference type="Proteomes" id="UP000077881">
    <property type="component" value="Unassembled WGS sequence"/>
</dbReference>
<dbReference type="AlphaFoldDB" id="A0A0Q9XZP3"/>
<dbReference type="InterPro" id="IPR050890">
    <property type="entry name" value="PTS_EIIA_component"/>
</dbReference>
<dbReference type="FunFam" id="2.70.70.10:FF:000001">
    <property type="entry name" value="PTS system glucose-specific IIA component"/>
    <property type="match status" value="1"/>
</dbReference>
<evidence type="ECO:0000313" key="10">
    <source>
        <dbReference type="Proteomes" id="UP000053881"/>
    </source>
</evidence>
<keyword evidence="5" id="KW-0598">Phosphotransferase system</keyword>
<dbReference type="PANTHER" id="PTHR45008:SF1">
    <property type="entry name" value="PTS SYSTEM GLUCOSE-SPECIFIC EIIA COMPONENT"/>
    <property type="match status" value="1"/>
</dbReference>
<evidence type="ECO:0000256" key="1">
    <source>
        <dbReference type="ARBA" id="ARBA00004496"/>
    </source>
</evidence>
<dbReference type="GO" id="GO:0005737">
    <property type="term" value="C:cytoplasm"/>
    <property type="evidence" value="ECO:0007669"/>
    <property type="project" value="UniProtKB-SubCell"/>
</dbReference>
<dbReference type="InterPro" id="IPR011055">
    <property type="entry name" value="Dup_hybrid_motif"/>
</dbReference>
<gene>
    <name evidence="9" type="ORF">ABB05_18250</name>
    <name evidence="8" type="ORF">ACA29_06335</name>
</gene>
<keyword evidence="2" id="KW-0813">Transport</keyword>
<evidence type="ECO:0000259" key="7">
    <source>
        <dbReference type="PROSITE" id="PS51093"/>
    </source>
</evidence>
<name>A0A0Q9XZP3_9BACI</name>
<keyword evidence="11" id="KW-1185">Reference proteome</keyword>
<dbReference type="PATRIC" id="fig|217031.4.peg.2107"/>
<evidence type="ECO:0000256" key="4">
    <source>
        <dbReference type="ARBA" id="ARBA00022679"/>
    </source>
</evidence>
<dbReference type="SUPFAM" id="SSF51261">
    <property type="entry name" value="Duplicated hybrid motif"/>
    <property type="match status" value="1"/>
</dbReference>
<feature type="domain" description="PTS EIIA type-1" evidence="7">
    <location>
        <begin position="32"/>
        <end position="136"/>
    </location>
</feature>
<dbReference type="STRING" id="217031.ABB05_18250"/>
<accession>A0A0Q9XZP3</accession>
<evidence type="ECO:0000256" key="2">
    <source>
        <dbReference type="ARBA" id="ARBA00022448"/>
    </source>
</evidence>
<keyword evidence="3 8" id="KW-0762">Sugar transport</keyword>
<comment type="caution">
    <text evidence="8">The sequence shown here is derived from an EMBL/GenBank/DDBJ whole genome shotgun (WGS) entry which is preliminary data.</text>
</comment>
<dbReference type="PROSITE" id="PS51093">
    <property type="entry name" value="PTS_EIIA_TYPE_1"/>
    <property type="match status" value="1"/>
</dbReference>
<sequence length="165" mass="17595">MFKKLFKKEAKEKREIVAPIAGEIIPLEEVPDPVFSQKMMGEGIAIQPSGGQIVAPVDGKIILIAETKHALGIAAKDGTEILIHVGLETVSLKGEGFTVLTKMDEVITVGQPLLEVDWDYIASHTKSSVTPIIMTKANEDGDGYKPVGKGKAIAGETVILTTSES</sequence>
<dbReference type="Gene3D" id="2.70.70.10">
    <property type="entry name" value="Glucose Permease (Domain IIA)"/>
    <property type="match status" value="1"/>
</dbReference>
<evidence type="ECO:0000313" key="11">
    <source>
        <dbReference type="Proteomes" id="UP000077881"/>
    </source>
</evidence>
<organism evidence="8 10">
    <name type="scientific">Lederbergia galactosidilytica</name>
    <dbReference type="NCBI Taxonomy" id="217031"/>
    <lineage>
        <taxon>Bacteria</taxon>
        <taxon>Bacillati</taxon>
        <taxon>Bacillota</taxon>
        <taxon>Bacilli</taxon>
        <taxon>Bacillales</taxon>
        <taxon>Bacillaceae</taxon>
        <taxon>Lederbergia</taxon>
    </lineage>
</organism>
<dbReference type="PANTHER" id="PTHR45008">
    <property type="entry name" value="PTS SYSTEM GLUCOSE-SPECIFIC EIIA COMPONENT"/>
    <property type="match status" value="1"/>
</dbReference>
<evidence type="ECO:0000256" key="6">
    <source>
        <dbReference type="ARBA" id="ARBA00022777"/>
    </source>
</evidence>
<dbReference type="NCBIfam" id="TIGR00830">
    <property type="entry name" value="PTBA"/>
    <property type="match status" value="1"/>
</dbReference>
<protein>
    <submittedName>
        <fullName evidence="8">PTS glucose transporter subunit IIA</fullName>
    </submittedName>
</protein>
<dbReference type="EMBL" id="LGPB01000066">
    <property type="protein sequence ID" value="KRG14239.1"/>
    <property type="molecule type" value="Genomic_DNA"/>
</dbReference>
<dbReference type="Pfam" id="PF00358">
    <property type="entry name" value="PTS_EIIA_1"/>
    <property type="match status" value="1"/>
</dbReference>
<evidence type="ECO:0000256" key="3">
    <source>
        <dbReference type="ARBA" id="ARBA00022597"/>
    </source>
</evidence>
<evidence type="ECO:0000313" key="9">
    <source>
        <dbReference type="EMBL" id="OAK67974.1"/>
    </source>
</evidence>
<evidence type="ECO:0000313" key="8">
    <source>
        <dbReference type="EMBL" id="KRG14239.1"/>
    </source>
</evidence>
<proteinExistence type="predicted"/>
<dbReference type="RefSeq" id="WP_057983918.1">
    <property type="nucleotide sequence ID" value="NZ_JAGGKH010000001.1"/>
</dbReference>
<reference evidence="8 10" key="2">
    <citation type="submission" date="2015-06" db="EMBL/GenBank/DDBJ databases">
        <title>Genome sequencing project of Bacillus galactosidilyticus PL133.</title>
        <authorList>
            <person name="Gaiero J."/>
            <person name="Nicol R."/>
            <person name="Habash M."/>
        </authorList>
    </citation>
    <scope>NUCLEOTIDE SEQUENCE [LARGE SCALE GENOMIC DNA]</scope>
    <source>
        <strain evidence="8 10">PL133</strain>
    </source>
</reference>
<reference evidence="9 11" key="1">
    <citation type="submission" date="2015-05" db="EMBL/GenBank/DDBJ databases">
        <title>Comparison of genome.</title>
        <authorList>
            <person name="Zheng Z."/>
            <person name="Sun M."/>
        </authorList>
    </citation>
    <scope>NUCLEOTIDE SEQUENCE [LARGE SCALE GENOMIC DNA]</scope>
    <source>
        <strain evidence="9 11">G25-74</strain>
    </source>
</reference>
<evidence type="ECO:0000256" key="5">
    <source>
        <dbReference type="ARBA" id="ARBA00022683"/>
    </source>
</evidence>
<keyword evidence="6" id="KW-0418">Kinase</keyword>
<dbReference type="Proteomes" id="UP000053881">
    <property type="component" value="Unassembled WGS sequence"/>
</dbReference>
<comment type="subcellular location">
    <subcellularLocation>
        <location evidence="1">Cytoplasm</location>
    </subcellularLocation>
</comment>
<dbReference type="OrthoDB" id="92465at2"/>
<dbReference type="GO" id="GO:0009401">
    <property type="term" value="P:phosphoenolpyruvate-dependent sugar phosphotransferase system"/>
    <property type="evidence" value="ECO:0007669"/>
    <property type="project" value="UniProtKB-KW"/>
</dbReference>
<dbReference type="PROSITE" id="PS00371">
    <property type="entry name" value="PTS_EIIA_TYPE_1_HIS"/>
    <property type="match status" value="1"/>
</dbReference>